<gene>
    <name evidence="1" type="ORF">LCGC14_1276980</name>
</gene>
<dbReference type="AlphaFoldDB" id="A0A0F9NZF6"/>
<name>A0A0F9NZF6_9ZZZZ</name>
<reference evidence="1" key="1">
    <citation type="journal article" date="2015" name="Nature">
        <title>Complex archaea that bridge the gap between prokaryotes and eukaryotes.</title>
        <authorList>
            <person name="Spang A."/>
            <person name="Saw J.H."/>
            <person name="Jorgensen S.L."/>
            <person name="Zaremba-Niedzwiedzka K."/>
            <person name="Martijn J."/>
            <person name="Lind A.E."/>
            <person name="van Eijk R."/>
            <person name="Schleper C."/>
            <person name="Guy L."/>
            <person name="Ettema T.J."/>
        </authorList>
    </citation>
    <scope>NUCLEOTIDE SEQUENCE</scope>
</reference>
<accession>A0A0F9NZF6</accession>
<organism evidence="1">
    <name type="scientific">marine sediment metagenome</name>
    <dbReference type="NCBI Taxonomy" id="412755"/>
    <lineage>
        <taxon>unclassified sequences</taxon>
        <taxon>metagenomes</taxon>
        <taxon>ecological metagenomes</taxon>
    </lineage>
</organism>
<sequence>MEGHPALHYLVQLLDATGDGSGSKDGAVDGDPTAVTLKIGPQAGEVFALDQLVVAIEDNAAVVWDGYGSIAASGLSTGCLLRVVNEAGTVVLDLLAGETVKRTFDWAKIASRWGTERTTTNGLTVFHIKLTTALIIPNGSYLEWVIQDDVSSLVAHTIQARGLVHSIPQR</sequence>
<dbReference type="EMBL" id="LAZR01007222">
    <property type="protein sequence ID" value="KKM86637.1"/>
    <property type="molecule type" value="Genomic_DNA"/>
</dbReference>
<evidence type="ECO:0000313" key="1">
    <source>
        <dbReference type="EMBL" id="KKM86637.1"/>
    </source>
</evidence>
<protein>
    <submittedName>
        <fullName evidence="1">Uncharacterized protein</fullName>
    </submittedName>
</protein>
<comment type="caution">
    <text evidence="1">The sequence shown here is derived from an EMBL/GenBank/DDBJ whole genome shotgun (WGS) entry which is preliminary data.</text>
</comment>
<proteinExistence type="predicted"/>